<evidence type="ECO:0000256" key="3">
    <source>
        <dbReference type="ARBA" id="ARBA00022741"/>
    </source>
</evidence>
<dbReference type="InterPro" id="IPR000719">
    <property type="entry name" value="Prot_kinase_dom"/>
</dbReference>
<dbReference type="EMBL" id="DS113257">
    <property type="protein sequence ID" value="EAY15372.1"/>
    <property type="molecule type" value="Genomic_DNA"/>
</dbReference>
<dbReference type="GO" id="GO:0005634">
    <property type="term" value="C:nucleus"/>
    <property type="evidence" value="ECO:0000318"/>
    <property type="project" value="GO_Central"/>
</dbReference>
<dbReference type="SMR" id="A2DW71"/>
<dbReference type="SUPFAM" id="SSF56112">
    <property type="entry name" value="Protein kinase-like (PK-like)"/>
    <property type="match status" value="1"/>
</dbReference>
<keyword evidence="5 6" id="KW-0067">ATP-binding</keyword>
<dbReference type="OrthoDB" id="68483at2759"/>
<keyword evidence="3 6" id="KW-0547">Nucleotide-binding</keyword>
<dbReference type="PROSITE" id="PS00108">
    <property type="entry name" value="PROTEIN_KINASE_ST"/>
    <property type="match status" value="1"/>
</dbReference>
<dbReference type="InterPro" id="IPR011009">
    <property type="entry name" value="Kinase-like_dom_sf"/>
</dbReference>
<feature type="domain" description="Protein kinase" evidence="9">
    <location>
        <begin position="79"/>
        <end position="349"/>
    </location>
</feature>
<dbReference type="GO" id="GO:0005737">
    <property type="term" value="C:cytoplasm"/>
    <property type="evidence" value="ECO:0000318"/>
    <property type="project" value="GO_Central"/>
</dbReference>
<keyword evidence="4 10" id="KW-0418">Kinase</keyword>
<dbReference type="PANTHER" id="PTHR43895:SF150">
    <property type="entry name" value="SERINE_THREONINE-PROTEIN KINASE STK11"/>
    <property type="match status" value="1"/>
</dbReference>
<dbReference type="KEGG" id="tva:4773375"/>
<dbReference type="GO" id="GO:0044773">
    <property type="term" value="P:mitotic DNA damage checkpoint signaling"/>
    <property type="evidence" value="ECO:0000318"/>
    <property type="project" value="GO_Central"/>
</dbReference>
<evidence type="ECO:0000313" key="11">
    <source>
        <dbReference type="Proteomes" id="UP000001542"/>
    </source>
</evidence>
<dbReference type="Proteomes" id="UP000001542">
    <property type="component" value="Unassembled WGS sequence"/>
</dbReference>
<dbReference type="FunFam" id="1.10.510.10:FF:001406">
    <property type="entry name" value="CAMK family protein kinase"/>
    <property type="match status" value="1"/>
</dbReference>
<name>A2DW71_TRIV3</name>
<dbReference type="GO" id="GO:0004674">
    <property type="term" value="F:protein serine/threonine kinase activity"/>
    <property type="evidence" value="ECO:0000318"/>
    <property type="project" value="GO_Central"/>
</dbReference>
<dbReference type="OMA" id="CEDPHRI"/>
<dbReference type="Gene3D" id="1.10.510.10">
    <property type="entry name" value="Transferase(Phosphotransferase) domain 1"/>
    <property type="match status" value="1"/>
</dbReference>
<dbReference type="AlphaFoldDB" id="A2DW71"/>
<sequence length="373" mass="42790">MGCSLSRADQKTRPVTSRVGMLPQQEEDQRYEEEDEVYDDPDPQMYNYGGPEEDEERIPCEVSFQTLMSSPGEKRVFEYKFLRLIGRGTGAEVYLILNTETNTYYAAKVYDKTMLQYNTLNNGPTIQKVLQEIQVMSMIKCKYCIQFKEVLEDQVYNAYYIIEEFADNGCLLPQKVKTTPIPEEKAKDVFFQICQGVRYLHSKNIVHRDLKPENIMTFSDGHVAIGDYSAARFMIDSEYLDDTEGTPAFTSPEQFTGQPFKGKPADVWACGVSLFIMLFGYVPFLDGSNNDSVYLAVWVRNSERVKNDPLVFPDSIPVSDDAKDLILHLMDKNPDTRFTINDALHHKWFQSLPNYNEVMSSLYLPSIAEKAQN</sequence>
<evidence type="ECO:0000259" key="9">
    <source>
        <dbReference type="PROSITE" id="PS50011"/>
    </source>
</evidence>
<dbReference type="STRING" id="5722.A2DW71"/>
<evidence type="ECO:0000256" key="1">
    <source>
        <dbReference type="ARBA" id="ARBA00022527"/>
    </source>
</evidence>
<evidence type="ECO:0000256" key="7">
    <source>
        <dbReference type="RuleBase" id="RU000304"/>
    </source>
</evidence>
<evidence type="ECO:0000256" key="8">
    <source>
        <dbReference type="SAM" id="MobiDB-lite"/>
    </source>
</evidence>
<feature type="region of interest" description="Disordered" evidence="8">
    <location>
        <begin position="1"/>
        <end position="44"/>
    </location>
</feature>
<dbReference type="Pfam" id="PF00069">
    <property type="entry name" value="Pkinase"/>
    <property type="match status" value="1"/>
</dbReference>
<dbReference type="SMART" id="SM00220">
    <property type="entry name" value="S_TKc"/>
    <property type="match status" value="1"/>
</dbReference>
<keyword evidence="2" id="KW-0808">Transferase</keyword>
<evidence type="ECO:0000256" key="2">
    <source>
        <dbReference type="ARBA" id="ARBA00022679"/>
    </source>
</evidence>
<proteinExistence type="inferred from homology"/>
<evidence type="ECO:0000256" key="5">
    <source>
        <dbReference type="ARBA" id="ARBA00022840"/>
    </source>
</evidence>
<feature type="binding site" evidence="6">
    <location>
        <position position="108"/>
    </location>
    <ligand>
        <name>ATP</name>
        <dbReference type="ChEBI" id="CHEBI:30616"/>
    </ligand>
</feature>
<dbReference type="InterPro" id="IPR017441">
    <property type="entry name" value="Protein_kinase_ATP_BS"/>
</dbReference>
<keyword evidence="11" id="KW-1185">Reference proteome</keyword>
<dbReference type="GO" id="GO:0005524">
    <property type="term" value="F:ATP binding"/>
    <property type="evidence" value="ECO:0007669"/>
    <property type="project" value="UniProtKB-UniRule"/>
</dbReference>
<reference evidence="10" key="1">
    <citation type="submission" date="2006-10" db="EMBL/GenBank/DDBJ databases">
        <authorList>
            <person name="Amadeo P."/>
            <person name="Zhao Q."/>
            <person name="Wortman J."/>
            <person name="Fraser-Liggett C."/>
            <person name="Carlton J."/>
        </authorList>
    </citation>
    <scope>NUCLEOTIDE SEQUENCE</scope>
    <source>
        <strain evidence="10">G3</strain>
    </source>
</reference>
<evidence type="ECO:0000313" key="10">
    <source>
        <dbReference type="EMBL" id="EAY15372.1"/>
    </source>
</evidence>
<evidence type="ECO:0000256" key="4">
    <source>
        <dbReference type="ARBA" id="ARBA00022777"/>
    </source>
</evidence>
<dbReference type="eggNOG" id="KOG0585">
    <property type="taxonomic scope" value="Eukaryota"/>
</dbReference>
<accession>A2DW71</accession>
<dbReference type="PROSITE" id="PS50011">
    <property type="entry name" value="PROTEIN_KINASE_DOM"/>
    <property type="match status" value="1"/>
</dbReference>
<gene>
    <name evidence="10" type="ORF">TVAG_224480</name>
</gene>
<dbReference type="InterPro" id="IPR008271">
    <property type="entry name" value="Ser/Thr_kinase_AS"/>
</dbReference>
<feature type="compositionally biased region" description="Acidic residues" evidence="8">
    <location>
        <begin position="25"/>
        <end position="42"/>
    </location>
</feature>
<dbReference type="PANTHER" id="PTHR43895">
    <property type="entry name" value="CALCIUM/CALMODULIN-DEPENDENT PROTEIN KINASE KINASE-RELATED"/>
    <property type="match status" value="1"/>
</dbReference>
<dbReference type="PROSITE" id="PS00107">
    <property type="entry name" value="PROTEIN_KINASE_ATP"/>
    <property type="match status" value="1"/>
</dbReference>
<reference evidence="10" key="2">
    <citation type="journal article" date="2007" name="Science">
        <title>Draft genome sequence of the sexually transmitted pathogen Trichomonas vaginalis.</title>
        <authorList>
            <person name="Carlton J.M."/>
            <person name="Hirt R.P."/>
            <person name="Silva J.C."/>
            <person name="Delcher A.L."/>
            <person name="Schatz M."/>
            <person name="Zhao Q."/>
            <person name="Wortman J.R."/>
            <person name="Bidwell S.L."/>
            <person name="Alsmark U.C.M."/>
            <person name="Besteiro S."/>
            <person name="Sicheritz-Ponten T."/>
            <person name="Noel C.J."/>
            <person name="Dacks J.B."/>
            <person name="Foster P.G."/>
            <person name="Simillion C."/>
            <person name="Van de Peer Y."/>
            <person name="Miranda-Saavedra D."/>
            <person name="Barton G.J."/>
            <person name="Westrop G.D."/>
            <person name="Mueller S."/>
            <person name="Dessi D."/>
            <person name="Fiori P.L."/>
            <person name="Ren Q."/>
            <person name="Paulsen I."/>
            <person name="Zhang H."/>
            <person name="Bastida-Corcuera F.D."/>
            <person name="Simoes-Barbosa A."/>
            <person name="Brown M.T."/>
            <person name="Hayes R.D."/>
            <person name="Mukherjee M."/>
            <person name="Okumura C.Y."/>
            <person name="Schneider R."/>
            <person name="Smith A.J."/>
            <person name="Vanacova S."/>
            <person name="Villalvazo M."/>
            <person name="Haas B.J."/>
            <person name="Pertea M."/>
            <person name="Feldblyum T.V."/>
            <person name="Utterback T.R."/>
            <person name="Shu C.L."/>
            <person name="Osoegawa K."/>
            <person name="de Jong P.J."/>
            <person name="Hrdy I."/>
            <person name="Horvathova L."/>
            <person name="Zubacova Z."/>
            <person name="Dolezal P."/>
            <person name="Malik S.B."/>
            <person name="Logsdon J.M. Jr."/>
            <person name="Henze K."/>
            <person name="Gupta A."/>
            <person name="Wang C.C."/>
            <person name="Dunne R.L."/>
            <person name="Upcroft J.A."/>
            <person name="Upcroft P."/>
            <person name="White O."/>
            <person name="Salzberg S.L."/>
            <person name="Tang P."/>
            <person name="Chiu C.-H."/>
            <person name="Lee Y.-S."/>
            <person name="Embley T.M."/>
            <person name="Coombs G.H."/>
            <person name="Mottram J.C."/>
            <person name="Tachezy J."/>
            <person name="Fraser-Liggett C.M."/>
            <person name="Johnson P.J."/>
        </authorList>
    </citation>
    <scope>NUCLEOTIDE SEQUENCE [LARGE SCALE GENOMIC DNA]</scope>
    <source>
        <strain evidence="10">G3</strain>
    </source>
</reference>
<protein>
    <submittedName>
        <fullName evidence="10">CAMK family protein kinase</fullName>
    </submittedName>
</protein>
<comment type="similarity">
    <text evidence="7">Belongs to the protein kinase superfamily.</text>
</comment>
<dbReference type="CDD" id="cd14008">
    <property type="entry name" value="STKc_LKB1_CaMKK"/>
    <property type="match status" value="1"/>
</dbReference>
<dbReference type="InParanoid" id="A2DW71"/>
<dbReference type="RefSeq" id="XP_001327595.1">
    <property type="nucleotide sequence ID" value="XM_001327560.1"/>
</dbReference>
<dbReference type="VEuPathDB" id="TrichDB:TVAG_224480"/>
<organism evidence="10 11">
    <name type="scientific">Trichomonas vaginalis (strain ATCC PRA-98 / G3)</name>
    <dbReference type="NCBI Taxonomy" id="412133"/>
    <lineage>
        <taxon>Eukaryota</taxon>
        <taxon>Metamonada</taxon>
        <taxon>Parabasalia</taxon>
        <taxon>Trichomonadida</taxon>
        <taxon>Trichomonadidae</taxon>
        <taxon>Trichomonas</taxon>
    </lineage>
</organism>
<keyword evidence="1 7" id="KW-0723">Serine/threonine-protein kinase</keyword>
<evidence type="ECO:0000256" key="6">
    <source>
        <dbReference type="PROSITE-ProRule" id="PRU10141"/>
    </source>
</evidence>
<dbReference type="VEuPathDB" id="TrichDB:TVAGG3_0804570"/>